<feature type="compositionally biased region" description="Low complexity" evidence="1">
    <location>
        <begin position="73"/>
        <end position="84"/>
    </location>
</feature>
<feature type="region of interest" description="Disordered" evidence="1">
    <location>
        <begin position="44"/>
        <end position="84"/>
    </location>
</feature>
<evidence type="ECO:0000256" key="1">
    <source>
        <dbReference type="SAM" id="MobiDB-lite"/>
    </source>
</evidence>
<comment type="caution">
    <text evidence="2">The sequence shown here is derived from an EMBL/GenBank/DDBJ whole genome shotgun (WGS) entry which is preliminary data.</text>
</comment>
<feature type="compositionally biased region" description="Basic and acidic residues" evidence="1">
    <location>
        <begin position="54"/>
        <end position="68"/>
    </location>
</feature>
<name>A0A8H6JUG6_9PEZI</name>
<keyword evidence="3" id="KW-1185">Reference proteome</keyword>
<proteinExistence type="predicted"/>
<dbReference type="AlphaFoldDB" id="A0A8H6JUG6"/>
<feature type="region of interest" description="Disordered" evidence="1">
    <location>
        <begin position="1"/>
        <end position="23"/>
    </location>
</feature>
<evidence type="ECO:0000313" key="2">
    <source>
        <dbReference type="EMBL" id="KAF6819597.1"/>
    </source>
</evidence>
<evidence type="ECO:0000313" key="3">
    <source>
        <dbReference type="Proteomes" id="UP000652219"/>
    </source>
</evidence>
<dbReference type="EMBL" id="WIGN01000009">
    <property type="protein sequence ID" value="KAF6819597.1"/>
    <property type="molecule type" value="Genomic_DNA"/>
</dbReference>
<gene>
    <name evidence="2" type="ORF">CSOJ01_01340</name>
</gene>
<sequence length="280" mass="31074">MLQDAVVVVGGEEEKPDKDPDTYMPYSVPAVVVHLVYHTDIVRSLPPDQSTSHSECDYRRPADTRSGQDVELSPSGSSSFRGPPQFRRVSLPHGAFLTTLSYSACALARAERNLVTRRKTVTTLHAREPVSEHALHHAKKKATTSPDCIQKTIHLLLAWHAAYVTRCDPLRSAQTEAMHGLRTAARDSRAAEHTEQEQHNLSTPRSRTGGPDPRARRHLCQYYALPSPSRRTDVRTVSDPACVWPGSLAVQRDVLQRSGTGSSEHLAAWVRRFRTAAIAH</sequence>
<feature type="compositionally biased region" description="Basic and acidic residues" evidence="1">
    <location>
        <begin position="184"/>
        <end position="198"/>
    </location>
</feature>
<protein>
    <submittedName>
        <fullName evidence="2">Uncharacterized protein</fullName>
    </submittedName>
</protein>
<feature type="region of interest" description="Disordered" evidence="1">
    <location>
        <begin position="178"/>
        <end position="215"/>
    </location>
</feature>
<feature type="compositionally biased region" description="Basic and acidic residues" evidence="1">
    <location>
        <begin position="12"/>
        <end position="21"/>
    </location>
</feature>
<organism evidence="2 3">
    <name type="scientific">Colletotrichum sojae</name>
    <dbReference type="NCBI Taxonomy" id="2175907"/>
    <lineage>
        <taxon>Eukaryota</taxon>
        <taxon>Fungi</taxon>
        <taxon>Dikarya</taxon>
        <taxon>Ascomycota</taxon>
        <taxon>Pezizomycotina</taxon>
        <taxon>Sordariomycetes</taxon>
        <taxon>Hypocreomycetidae</taxon>
        <taxon>Glomerellales</taxon>
        <taxon>Glomerellaceae</taxon>
        <taxon>Colletotrichum</taxon>
        <taxon>Colletotrichum orchidearum species complex</taxon>
    </lineage>
</organism>
<dbReference type="Proteomes" id="UP000652219">
    <property type="component" value="Unassembled WGS sequence"/>
</dbReference>
<accession>A0A8H6JUG6</accession>
<reference evidence="2 3" key="1">
    <citation type="journal article" date="2020" name="Phytopathology">
        <title>Genome Sequence Resources of Colletotrichum truncatum, C. plurivorum, C. musicola, and C. sojae: Four Species Pathogenic to Soybean (Glycine max).</title>
        <authorList>
            <person name="Rogerio F."/>
            <person name="Boufleur T.R."/>
            <person name="Ciampi-Guillardi M."/>
            <person name="Sukno S.A."/>
            <person name="Thon M.R."/>
            <person name="Massola Junior N.S."/>
            <person name="Baroncelli R."/>
        </authorList>
    </citation>
    <scope>NUCLEOTIDE SEQUENCE [LARGE SCALE GENOMIC DNA]</scope>
    <source>
        <strain evidence="2 3">LFN0009</strain>
    </source>
</reference>